<evidence type="ECO:0000313" key="6">
    <source>
        <dbReference type="EMBL" id="HJG78899.1"/>
    </source>
</evidence>
<dbReference type="InterPro" id="IPR004839">
    <property type="entry name" value="Aminotransferase_I/II_large"/>
</dbReference>
<evidence type="ECO:0000256" key="3">
    <source>
        <dbReference type="ARBA" id="ARBA00022679"/>
    </source>
</evidence>
<dbReference type="InterPro" id="IPR050881">
    <property type="entry name" value="LL-DAP_aminotransferase"/>
</dbReference>
<feature type="domain" description="Aminotransferase class I/classII large" evidence="5">
    <location>
        <begin position="32"/>
        <end position="371"/>
    </location>
</feature>
<reference evidence="6" key="2">
    <citation type="submission" date="2021-09" db="EMBL/GenBank/DDBJ databases">
        <authorList>
            <person name="Gilroy R."/>
        </authorList>
    </citation>
    <scope>NUCLEOTIDE SEQUENCE</scope>
    <source>
        <strain evidence="6">ChiGjej5B5-7349</strain>
    </source>
</reference>
<dbReference type="CDD" id="cd00609">
    <property type="entry name" value="AAT_like"/>
    <property type="match status" value="1"/>
</dbReference>
<evidence type="ECO:0000259" key="5">
    <source>
        <dbReference type="Pfam" id="PF00155"/>
    </source>
</evidence>
<dbReference type="InterPro" id="IPR004838">
    <property type="entry name" value="NHTrfase_class1_PyrdxlP-BS"/>
</dbReference>
<organism evidence="6 7">
    <name type="scientific">Brevibacterium senegalense</name>
    <dbReference type="NCBI Taxonomy" id="1033736"/>
    <lineage>
        <taxon>Bacteria</taxon>
        <taxon>Bacillati</taxon>
        <taxon>Actinomycetota</taxon>
        <taxon>Actinomycetes</taxon>
        <taxon>Micrococcales</taxon>
        <taxon>Brevibacteriaceae</taxon>
        <taxon>Brevibacterium</taxon>
    </lineage>
</organism>
<evidence type="ECO:0000256" key="1">
    <source>
        <dbReference type="ARBA" id="ARBA00001933"/>
    </source>
</evidence>
<proteinExistence type="inferred from homology"/>
<dbReference type="GO" id="GO:0030170">
    <property type="term" value="F:pyridoxal phosphate binding"/>
    <property type="evidence" value="ECO:0007669"/>
    <property type="project" value="InterPro"/>
</dbReference>
<dbReference type="Pfam" id="PF00155">
    <property type="entry name" value="Aminotran_1_2"/>
    <property type="match status" value="1"/>
</dbReference>
<dbReference type="EC" id="2.6.1.-" evidence="4"/>
<dbReference type="Gene3D" id="3.40.640.10">
    <property type="entry name" value="Type I PLP-dependent aspartate aminotransferase-like (Major domain)"/>
    <property type="match status" value="1"/>
</dbReference>
<dbReference type="Gene3D" id="3.90.1150.10">
    <property type="entry name" value="Aspartate Aminotransferase, domain 1"/>
    <property type="match status" value="1"/>
</dbReference>
<dbReference type="PANTHER" id="PTHR42832">
    <property type="entry name" value="AMINO ACID AMINOTRANSFERASE"/>
    <property type="match status" value="1"/>
</dbReference>
<dbReference type="GO" id="GO:0008483">
    <property type="term" value="F:transaminase activity"/>
    <property type="evidence" value="ECO:0007669"/>
    <property type="project" value="UniProtKB-KW"/>
</dbReference>
<dbReference type="InterPro" id="IPR019880">
    <property type="entry name" value="OxyQ"/>
</dbReference>
<comment type="cofactor">
    <cofactor evidence="1 4">
        <name>pyridoxal 5'-phosphate</name>
        <dbReference type="ChEBI" id="CHEBI:597326"/>
    </cofactor>
</comment>
<dbReference type="InterPro" id="IPR015421">
    <property type="entry name" value="PyrdxlP-dep_Trfase_major"/>
</dbReference>
<dbReference type="InterPro" id="IPR015424">
    <property type="entry name" value="PyrdxlP-dep_Trfase"/>
</dbReference>
<comment type="caution">
    <text evidence="6">The sequence shown here is derived from an EMBL/GenBank/DDBJ whole genome shotgun (WGS) entry which is preliminary data.</text>
</comment>
<evidence type="ECO:0000256" key="4">
    <source>
        <dbReference type="RuleBase" id="RU000481"/>
    </source>
</evidence>
<dbReference type="AlphaFoldDB" id="A0A921SMI7"/>
<accession>A0A921SMI7</accession>
<protein>
    <recommendedName>
        <fullName evidence="4">Aminotransferase</fullName>
        <ecNumber evidence="4">2.6.1.-</ecNumber>
    </recommendedName>
</protein>
<comment type="similarity">
    <text evidence="4">Belongs to the class-I pyridoxal-phosphate-dependent aminotransferase family.</text>
</comment>
<gene>
    <name evidence="6" type="primary">dapC</name>
    <name evidence="6" type="ORF">K8V08_00625</name>
</gene>
<dbReference type="InterPro" id="IPR015422">
    <property type="entry name" value="PyrdxlP-dep_Trfase_small"/>
</dbReference>
<evidence type="ECO:0000256" key="2">
    <source>
        <dbReference type="ARBA" id="ARBA00022576"/>
    </source>
</evidence>
<reference evidence="6" key="1">
    <citation type="journal article" date="2021" name="PeerJ">
        <title>Extensive microbial diversity within the chicken gut microbiome revealed by metagenomics and culture.</title>
        <authorList>
            <person name="Gilroy R."/>
            <person name="Ravi A."/>
            <person name="Getino M."/>
            <person name="Pursley I."/>
            <person name="Horton D.L."/>
            <person name="Alikhan N.F."/>
            <person name="Baker D."/>
            <person name="Gharbi K."/>
            <person name="Hall N."/>
            <person name="Watson M."/>
            <person name="Adriaenssens E.M."/>
            <person name="Foster-Nyarko E."/>
            <person name="Jarju S."/>
            <person name="Secka A."/>
            <person name="Antonio M."/>
            <person name="Oren A."/>
            <person name="Chaudhuri R.R."/>
            <person name="La Ragione R."/>
            <person name="Hildebrand F."/>
            <person name="Pallen M.J."/>
        </authorList>
    </citation>
    <scope>NUCLEOTIDE SEQUENCE</scope>
    <source>
        <strain evidence="6">ChiGjej5B5-7349</strain>
    </source>
</reference>
<name>A0A921SMI7_9MICO</name>
<dbReference type="PANTHER" id="PTHR42832:SF3">
    <property type="entry name" value="L-GLUTAMINE--4-(METHYLSULFANYL)-2-OXOBUTANOATE AMINOTRANSFERASE"/>
    <property type="match status" value="1"/>
</dbReference>
<dbReference type="PROSITE" id="PS00105">
    <property type="entry name" value="AA_TRANSFER_CLASS_1"/>
    <property type="match status" value="1"/>
</dbReference>
<keyword evidence="3 4" id="KW-0808">Transferase</keyword>
<dbReference type="EMBL" id="DYUK01000016">
    <property type="protein sequence ID" value="HJG78899.1"/>
    <property type="molecule type" value="Genomic_DNA"/>
</dbReference>
<dbReference type="SUPFAM" id="SSF53383">
    <property type="entry name" value="PLP-dependent transferases"/>
    <property type="match status" value="1"/>
</dbReference>
<dbReference type="NCBIfam" id="TIGR03539">
    <property type="entry name" value="DapC_actino"/>
    <property type="match status" value="1"/>
</dbReference>
<sequence>MTQTGFGLSLPDYPWDTLAPYRATADAHPGGVCDLSIGTPVDPTPPVIREALAAAADWPGYPTTAGTPQLRGAIADWYARVFGATLDPATQVLPLVGSKEAVAWLPTLLGLAGRGLAVAHPAAAYPTYAMGATLAGVEARVLDVDDILAGASLEGVGLLWINSPGNPTGRVLDPETLAAVVRRTREAGVVLASDECYARLGWEGEDTAPGILDPRVVGDDHTGVLSVYSLSKQSNLAGYRAAFLAGDPALVGPLTNARKHAGMIMPGPVQAAAIAALKDEAHVREQKELYRARRAVLRPAVEAFGARIDHSEAGLYLWATRDEDCWDTIEALAQRGIIAGPGAFYGEAGARHVRIALTASDDVIREAADRLRG</sequence>
<evidence type="ECO:0000313" key="7">
    <source>
        <dbReference type="Proteomes" id="UP000784435"/>
    </source>
</evidence>
<dbReference type="Proteomes" id="UP000784435">
    <property type="component" value="Unassembled WGS sequence"/>
</dbReference>
<keyword evidence="2 4" id="KW-0032">Aminotransferase</keyword>